<comment type="caution">
    <text evidence="2">The sequence shown here is derived from an EMBL/GenBank/DDBJ whole genome shotgun (WGS) entry which is preliminary data.</text>
</comment>
<proteinExistence type="predicted"/>
<evidence type="ECO:0000313" key="3">
    <source>
        <dbReference type="Proteomes" id="UP001500305"/>
    </source>
</evidence>
<feature type="compositionally biased region" description="Low complexity" evidence="1">
    <location>
        <begin position="48"/>
        <end position="59"/>
    </location>
</feature>
<feature type="region of interest" description="Disordered" evidence="1">
    <location>
        <begin position="1"/>
        <end position="115"/>
    </location>
</feature>
<gene>
    <name evidence="2" type="ORF">GCM10010430_73140</name>
</gene>
<organism evidence="2 3">
    <name type="scientific">Kitasatospora cystarginea</name>
    <dbReference type="NCBI Taxonomy" id="58350"/>
    <lineage>
        <taxon>Bacteria</taxon>
        <taxon>Bacillati</taxon>
        <taxon>Actinomycetota</taxon>
        <taxon>Actinomycetes</taxon>
        <taxon>Kitasatosporales</taxon>
        <taxon>Streptomycetaceae</taxon>
        <taxon>Kitasatospora</taxon>
    </lineage>
</organism>
<feature type="compositionally biased region" description="Basic and acidic residues" evidence="1">
    <location>
        <begin position="33"/>
        <end position="44"/>
    </location>
</feature>
<name>A0ABN3EXU5_9ACTN</name>
<protein>
    <submittedName>
        <fullName evidence="2">Uncharacterized protein</fullName>
    </submittedName>
</protein>
<feature type="compositionally biased region" description="Basic and acidic residues" evidence="1">
    <location>
        <begin position="60"/>
        <end position="80"/>
    </location>
</feature>
<feature type="compositionally biased region" description="Acidic residues" evidence="1">
    <location>
        <begin position="7"/>
        <end position="27"/>
    </location>
</feature>
<sequence length="115" mass="12392">MPVGEAGPDEDRYEDVDDRGGEADDDGAGVQARHPEHAQDRAGDQDDAGPQQAALLAEPAPHHRGERCEQAHAQRREQAQHGHRGGAEVGDGGQWPDLPERDPGVQAQQHEADDE</sequence>
<evidence type="ECO:0000313" key="2">
    <source>
        <dbReference type="EMBL" id="GAA2276609.1"/>
    </source>
</evidence>
<reference evidence="2 3" key="1">
    <citation type="journal article" date="2019" name="Int. J. Syst. Evol. Microbiol.">
        <title>The Global Catalogue of Microorganisms (GCM) 10K type strain sequencing project: providing services to taxonomists for standard genome sequencing and annotation.</title>
        <authorList>
            <consortium name="The Broad Institute Genomics Platform"/>
            <consortium name="The Broad Institute Genome Sequencing Center for Infectious Disease"/>
            <person name="Wu L."/>
            <person name="Ma J."/>
        </authorList>
    </citation>
    <scope>NUCLEOTIDE SEQUENCE [LARGE SCALE GENOMIC DNA]</scope>
    <source>
        <strain evidence="2 3">JCM 7356</strain>
    </source>
</reference>
<accession>A0ABN3EXU5</accession>
<dbReference type="EMBL" id="BAAATR010000055">
    <property type="protein sequence ID" value="GAA2276609.1"/>
    <property type="molecule type" value="Genomic_DNA"/>
</dbReference>
<evidence type="ECO:0000256" key="1">
    <source>
        <dbReference type="SAM" id="MobiDB-lite"/>
    </source>
</evidence>
<keyword evidence="3" id="KW-1185">Reference proteome</keyword>
<dbReference type="Proteomes" id="UP001500305">
    <property type="component" value="Unassembled WGS sequence"/>
</dbReference>